<dbReference type="Gene3D" id="3.20.20.80">
    <property type="entry name" value="Glycosidases"/>
    <property type="match status" value="1"/>
</dbReference>
<accession>A0AA41S782</accession>
<reference evidence="3" key="1">
    <citation type="submission" date="2022-03" db="EMBL/GenBank/DDBJ databases">
        <title>A functionally conserved STORR gene fusion in Papaver species that diverged 16.8 million years ago.</title>
        <authorList>
            <person name="Catania T."/>
        </authorList>
    </citation>
    <scope>NUCLEOTIDE SEQUENCE</scope>
    <source>
        <strain evidence="3">S-191538</strain>
    </source>
</reference>
<protein>
    <recommendedName>
        <fullName evidence="5">Beta-glucosidase</fullName>
    </recommendedName>
</protein>
<comment type="caution">
    <text evidence="3">The sequence shown here is derived from an EMBL/GenBank/DDBJ whole genome shotgun (WGS) entry which is preliminary data.</text>
</comment>
<evidence type="ECO:0000313" key="4">
    <source>
        <dbReference type="Proteomes" id="UP001177140"/>
    </source>
</evidence>
<organism evidence="3 4">
    <name type="scientific">Papaver nudicaule</name>
    <name type="common">Iceland poppy</name>
    <dbReference type="NCBI Taxonomy" id="74823"/>
    <lineage>
        <taxon>Eukaryota</taxon>
        <taxon>Viridiplantae</taxon>
        <taxon>Streptophyta</taxon>
        <taxon>Embryophyta</taxon>
        <taxon>Tracheophyta</taxon>
        <taxon>Spermatophyta</taxon>
        <taxon>Magnoliopsida</taxon>
        <taxon>Ranunculales</taxon>
        <taxon>Papaveraceae</taxon>
        <taxon>Papaveroideae</taxon>
        <taxon>Papaver</taxon>
    </lineage>
</organism>
<dbReference type="GO" id="GO:0008422">
    <property type="term" value="F:beta-glucosidase activity"/>
    <property type="evidence" value="ECO:0007669"/>
    <property type="project" value="TreeGrafter"/>
</dbReference>
<sequence length="87" mass="10355">MSNFRYAKTFVFGDYPESMKRNVGSRFPSFTPYEAKLVKGSRDFFGVNHYASTHIKDYPESPLIQHETYFLIWLSSYKEEKHQLSKF</sequence>
<dbReference type="Proteomes" id="UP001177140">
    <property type="component" value="Unassembled WGS sequence"/>
</dbReference>
<evidence type="ECO:0000256" key="2">
    <source>
        <dbReference type="RuleBase" id="RU003690"/>
    </source>
</evidence>
<comment type="similarity">
    <text evidence="1 2">Belongs to the glycosyl hydrolase 1 family.</text>
</comment>
<dbReference type="InterPro" id="IPR001360">
    <property type="entry name" value="Glyco_hydro_1"/>
</dbReference>
<dbReference type="PANTHER" id="PTHR10353">
    <property type="entry name" value="GLYCOSYL HYDROLASE"/>
    <property type="match status" value="1"/>
</dbReference>
<dbReference type="EMBL" id="JAJJMA010104680">
    <property type="protein sequence ID" value="MCL7030719.1"/>
    <property type="molecule type" value="Genomic_DNA"/>
</dbReference>
<dbReference type="SUPFAM" id="SSF51445">
    <property type="entry name" value="(Trans)glycosidases"/>
    <property type="match status" value="1"/>
</dbReference>
<dbReference type="Pfam" id="PF00232">
    <property type="entry name" value="Glyco_hydro_1"/>
    <property type="match status" value="1"/>
</dbReference>
<gene>
    <name evidence="3" type="ORF">MKW94_008793</name>
</gene>
<dbReference type="PANTHER" id="PTHR10353:SF29">
    <property type="entry name" value="BETA-GLUCOSIDASE 11"/>
    <property type="match status" value="1"/>
</dbReference>
<dbReference type="GO" id="GO:0005975">
    <property type="term" value="P:carbohydrate metabolic process"/>
    <property type="evidence" value="ECO:0007669"/>
    <property type="project" value="InterPro"/>
</dbReference>
<evidence type="ECO:0000313" key="3">
    <source>
        <dbReference type="EMBL" id="MCL7030719.1"/>
    </source>
</evidence>
<evidence type="ECO:0000256" key="1">
    <source>
        <dbReference type="ARBA" id="ARBA00010838"/>
    </source>
</evidence>
<evidence type="ECO:0008006" key="5">
    <source>
        <dbReference type="Google" id="ProtNLM"/>
    </source>
</evidence>
<name>A0AA41S782_PAPNU</name>
<dbReference type="AlphaFoldDB" id="A0AA41S782"/>
<proteinExistence type="inferred from homology"/>
<dbReference type="InterPro" id="IPR017853">
    <property type="entry name" value="GH"/>
</dbReference>
<keyword evidence="4" id="KW-1185">Reference proteome</keyword>